<dbReference type="InterPro" id="IPR051575">
    <property type="entry name" value="Myb-like_DNA-bd"/>
</dbReference>
<dbReference type="Gene3D" id="1.10.10.60">
    <property type="entry name" value="Homeodomain-like"/>
    <property type="match status" value="3"/>
</dbReference>
<sequence>MSTTATATNLSALGQALGQTSISSPGSLGEDPMSPVSLSMTTTAAGKATTGTRKSPKKRERTDSMKQLTPMPAAQRQRHGSVGDDGDYDEEEDDDDEEDGDQLGDEDDSLNADGLSDASASEPSIKLPVKDRTGSAIAGVSRAHLISNAVKTAPPAKEKSNPRRWSKHEDESLRLAVERSGERNWKAIAEQVPGRNHTQCLQRWTKVLKPGLIKGHWDPEEDAKLRELVAEGKRNWGQVASLIPGRTSKQCRERWCNHLDPNINKGAYTEEEDRIILEMQARLGNRWSIIAQQLKGRTEDAVKIRWKSLMRGKKAASKEAKEQAEAAGGTSDKSATLNIVTASATAGSNDKLEDKPAKAKAARTTPTKPKARVPSPVAKGVEVPPPNNTVEQASIPTAYQQPQIVVQQNVPVMNADPSLGSSIDSKHIAASINSYMQNVNDLVAASIQNFKLNQNYPGNVSVGVPTSTPQSASVPVSSTNMLGSTHPSMMAQTTISPPGQPVYSLPPNGFQGMPQAQQAYGMAASYQMPTNLGLPPNYVLPTSGVHVMNGQAPGQFPVTVQAQSSGLAYGYPTGMVNVATSAARPVSIQSTSGYPTASMTMTQPGVTYSSGMPVVSNPYGIPTSMMPQSGMTVPGGPTVVSNTDGLAPVSAALPPHPPSVNSKLATPREEWGSSQTPRSHLIMTEGHASAYELFHQQRLRLMLKEREKGMSLASAPSPGQAMLTKELRANKERQKRQEMMQNGWKSAVEAIMTLNNDVLSMDDNDNLMEKVSLSALDPTDDELLDTTVDISIPPDTPVDVDDPVNLDHV</sequence>
<feature type="compositionally biased region" description="Acidic residues" evidence="6">
    <location>
        <begin position="84"/>
        <end position="110"/>
    </location>
</feature>
<protein>
    <submittedName>
        <fullName evidence="9">Uncharacterized protein</fullName>
    </submittedName>
</protein>
<feature type="domain" description="HTH myb-type" evidence="8">
    <location>
        <begin position="209"/>
        <end position="263"/>
    </location>
</feature>
<feature type="region of interest" description="Disordered" evidence="6">
    <location>
        <begin position="788"/>
        <end position="809"/>
    </location>
</feature>
<feature type="domain" description="Myb-like" evidence="7">
    <location>
        <begin position="260"/>
        <end position="310"/>
    </location>
</feature>
<evidence type="ECO:0000256" key="2">
    <source>
        <dbReference type="ARBA" id="ARBA00023015"/>
    </source>
</evidence>
<feature type="region of interest" description="Disordered" evidence="6">
    <location>
        <begin position="18"/>
        <end position="132"/>
    </location>
</feature>
<feature type="compositionally biased region" description="Basic and acidic residues" evidence="6">
    <location>
        <begin position="156"/>
        <end position="171"/>
    </location>
</feature>
<dbReference type="InterPro" id="IPR001005">
    <property type="entry name" value="SANT/Myb"/>
</dbReference>
<keyword evidence="5" id="KW-0539">Nucleus</keyword>
<gene>
    <name evidence="9" type="ORF">Poli38472_002684</name>
</gene>
<dbReference type="SMART" id="SM00717">
    <property type="entry name" value="SANT"/>
    <property type="match status" value="3"/>
</dbReference>
<comment type="caution">
    <text evidence="9">The sequence shown here is derived from an EMBL/GenBank/DDBJ whole genome shotgun (WGS) entry which is preliminary data.</text>
</comment>
<feature type="domain" description="Myb-like" evidence="7">
    <location>
        <begin position="209"/>
        <end position="259"/>
    </location>
</feature>
<proteinExistence type="predicted"/>
<organism evidence="9 10">
    <name type="scientific">Pythium oligandrum</name>
    <name type="common">Mycoparasitic fungus</name>
    <dbReference type="NCBI Taxonomy" id="41045"/>
    <lineage>
        <taxon>Eukaryota</taxon>
        <taxon>Sar</taxon>
        <taxon>Stramenopiles</taxon>
        <taxon>Oomycota</taxon>
        <taxon>Peronosporomycetes</taxon>
        <taxon>Pythiales</taxon>
        <taxon>Pythiaceae</taxon>
        <taxon>Pythium</taxon>
    </lineage>
</organism>
<dbReference type="PROSITE" id="PS50090">
    <property type="entry name" value="MYB_LIKE"/>
    <property type="match status" value="3"/>
</dbReference>
<feature type="domain" description="Myb-like" evidence="7">
    <location>
        <begin position="157"/>
        <end position="208"/>
    </location>
</feature>
<feature type="compositionally biased region" description="Acidic residues" evidence="6">
    <location>
        <begin position="798"/>
        <end position="809"/>
    </location>
</feature>
<evidence type="ECO:0000256" key="6">
    <source>
        <dbReference type="SAM" id="MobiDB-lite"/>
    </source>
</evidence>
<feature type="region of interest" description="Disordered" evidence="6">
    <location>
        <begin position="654"/>
        <end position="674"/>
    </location>
</feature>
<name>A0A8K1CJV3_PYTOL</name>
<dbReference type="Proteomes" id="UP000794436">
    <property type="component" value="Unassembled WGS sequence"/>
</dbReference>
<reference evidence="9" key="1">
    <citation type="submission" date="2019-03" db="EMBL/GenBank/DDBJ databases">
        <title>Long read genome sequence of the mycoparasitic Pythium oligandrum ATCC 38472 isolated from sugarbeet rhizosphere.</title>
        <authorList>
            <person name="Gaulin E."/>
        </authorList>
    </citation>
    <scope>NUCLEOTIDE SEQUENCE</scope>
    <source>
        <strain evidence="9">ATCC 38472_TT</strain>
    </source>
</reference>
<evidence type="ECO:0000256" key="4">
    <source>
        <dbReference type="ARBA" id="ARBA00023163"/>
    </source>
</evidence>
<keyword evidence="10" id="KW-1185">Reference proteome</keyword>
<dbReference type="GO" id="GO:0019185">
    <property type="term" value="C:snRNA-activating protein complex"/>
    <property type="evidence" value="ECO:0007669"/>
    <property type="project" value="TreeGrafter"/>
</dbReference>
<dbReference type="PANTHER" id="PTHR46621">
    <property type="entry name" value="SNRNA-ACTIVATING PROTEIN COMPLEX SUBUNIT 4"/>
    <property type="match status" value="1"/>
</dbReference>
<feature type="domain" description="HTH myb-type" evidence="8">
    <location>
        <begin position="163"/>
        <end position="208"/>
    </location>
</feature>
<dbReference type="GO" id="GO:0000978">
    <property type="term" value="F:RNA polymerase II cis-regulatory region sequence-specific DNA binding"/>
    <property type="evidence" value="ECO:0007669"/>
    <property type="project" value="TreeGrafter"/>
</dbReference>
<keyword evidence="3" id="KW-0238">DNA-binding</keyword>
<keyword evidence="4" id="KW-0804">Transcription</keyword>
<dbReference type="InterPro" id="IPR017930">
    <property type="entry name" value="Myb_dom"/>
</dbReference>
<dbReference type="PANTHER" id="PTHR46621:SF1">
    <property type="entry name" value="SNRNA-ACTIVATING PROTEIN COMPLEX SUBUNIT 4"/>
    <property type="match status" value="1"/>
</dbReference>
<feature type="compositionally biased region" description="Low complexity" evidence="6">
    <location>
        <begin position="41"/>
        <end position="52"/>
    </location>
</feature>
<dbReference type="GO" id="GO:0001006">
    <property type="term" value="F:RNA polymerase III type 3 promoter sequence-specific DNA binding"/>
    <property type="evidence" value="ECO:0007669"/>
    <property type="project" value="TreeGrafter"/>
</dbReference>
<feature type="region of interest" description="Disordered" evidence="6">
    <location>
        <begin position="151"/>
        <end position="171"/>
    </location>
</feature>
<dbReference type="Pfam" id="PF13921">
    <property type="entry name" value="Myb_DNA-bind_6"/>
    <property type="match status" value="1"/>
</dbReference>
<keyword evidence="2" id="KW-0805">Transcription regulation</keyword>
<evidence type="ECO:0000256" key="3">
    <source>
        <dbReference type="ARBA" id="ARBA00023125"/>
    </source>
</evidence>
<dbReference type="SUPFAM" id="SSF46689">
    <property type="entry name" value="Homeodomain-like"/>
    <property type="match status" value="3"/>
</dbReference>
<evidence type="ECO:0000256" key="1">
    <source>
        <dbReference type="ARBA" id="ARBA00022737"/>
    </source>
</evidence>
<dbReference type="PROSITE" id="PS51294">
    <property type="entry name" value="HTH_MYB"/>
    <property type="match status" value="3"/>
</dbReference>
<feature type="domain" description="HTH myb-type" evidence="8">
    <location>
        <begin position="264"/>
        <end position="314"/>
    </location>
</feature>
<feature type="region of interest" description="Disordered" evidence="6">
    <location>
        <begin position="312"/>
        <end position="332"/>
    </location>
</feature>
<dbReference type="CDD" id="cd00167">
    <property type="entry name" value="SANT"/>
    <property type="match status" value="3"/>
</dbReference>
<dbReference type="EMBL" id="SPLM01000072">
    <property type="protein sequence ID" value="TMW63743.1"/>
    <property type="molecule type" value="Genomic_DNA"/>
</dbReference>
<evidence type="ECO:0000313" key="10">
    <source>
        <dbReference type="Proteomes" id="UP000794436"/>
    </source>
</evidence>
<evidence type="ECO:0000256" key="5">
    <source>
        <dbReference type="ARBA" id="ARBA00023242"/>
    </source>
</evidence>
<feature type="region of interest" description="Disordered" evidence="6">
    <location>
        <begin position="347"/>
        <end position="387"/>
    </location>
</feature>
<evidence type="ECO:0000259" key="8">
    <source>
        <dbReference type="PROSITE" id="PS51294"/>
    </source>
</evidence>
<dbReference type="GO" id="GO:0042796">
    <property type="term" value="P:snRNA transcription by RNA polymerase III"/>
    <property type="evidence" value="ECO:0007669"/>
    <property type="project" value="TreeGrafter"/>
</dbReference>
<dbReference type="InterPro" id="IPR009057">
    <property type="entry name" value="Homeodomain-like_sf"/>
</dbReference>
<evidence type="ECO:0000259" key="7">
    <source>
        <dbReference type="PROSITE" id="PS50090"/>
    </source>
</evidence>
<dbReference type="AlphaFoldDB" id="A0A8K1CJV3"/>
<accession>A0A8K1CJV3</accession>
<dbReference type="FunFam" id="1.10.10.60:FF:000010">
    <property type="entry name" value="Transcriptional activator Myb isoform A"/>
    <property type="match status" value="1"/>
</dbReference>
<dbReference type="Pfam" id="PF00249">
    <property type="entry name" value="Myb_DNA-binding"/>
    <property type="match status" value="1"/>
</dbReference>
<keyword evidence="1" id="KW-0677">Repeat</keyword>
<evidence type="ECO:0000313" key="9">
    <source>
        <dbReference type="EMBL" id="TMW63743.1"/>
    </source>
</evidence>
<dbReference type="GO" id="GO:0042795">
    <property type="term" value="P:snRNA transcription by RNA polymerase II"/>
    <property type="evidence" value="ECO:0007669"/>
    <property type="project" value="TreeGrafter"/>
</dbReference>
<dbReference type="OrthoDB" id="2143914at2759"/>